<dbReference type="AlphaFoldDB" id="A0A7R9JEH5"/>
<evidence type="ECO:0000313" key="1">
    <source>
        <dbReference type="EMBL" id="CAD7577704.1"/>
    </source>
</evidence>
<organism evidence="1">
    <name type="scientific">Timema californicum</name>
    <name type="common">California timema</name>
    <name type="synonym">Walking stick</name>
    <dbReference type="NCBI Taxonomy" id="61474"/>
    <lineage>
        <taxon>Eukaryota</taxon>
        <taxon>Metazoa</taxon>
        <taxon>Ecdysozoa</taxon>
        <taxon>Arthropoda</taxon>
        <taxon>Hexapoda</taxon>
        <taxon>Insecta</taxon>
        <taxon>Pterygota</taxon>
        <taxon>Neoptera</taxon>
        <taxon>Polyneoptera</taxon>
        <taxon>Phasmatodea</taxon>
        <taxon>Timematodea</taxon>
        <taxon>Timematoidea</taxon>
        <taxon>Timematidae</taxon>
        <taxon>Timema</taxon>
    </lineage>
</organism>
<dbReference type="EMBL" id="OE186035">
    <property type="protein sequence ID" value="CAD7577704.1"/>
    <property type="molecule type" value="Genomic_DNA"/>
</dbReference>
<protein>
    <submittedName>
        <fullName evidence="1">(California timema) hypothetical protein</fullName>
    </submittedName>
</protein>
<name>A0A7R9JEH5_TIMCA</name>
<gene>
    <name evidence="1" type="ORF">TCMB3V08_LOCUS10252</name>
</gene>
<accession>A0A7R9JEH5</accession>
<sequence>MHMFLERTRVKLEELKKNNHLHVEQSGLEQRAAVLRSALAVGVVFNIAPHLRHTESDYETGPVYSGLGDWQPECVSSVSTLGLHFSENSVDEDAPPSKRGFQ</sequence>
<proteinExistence type="predicted"/>
<reference evidence="1" key="1">
    <citation type="submission" date="2020-11" db="EMBL/GenBank/DDBJ databases">
        <authorList>
            <person name="Tran Van P."/>
        </authorList>
    </citation>
    <scope>NUCLEOTIDE SEQUENCE</scope>
</reference>